<dbReference type="PANTHER" id="PTHR15454">
    <property type="entry name" value="NISCHARIN RELATED"/>
    <property type="match status" value="1"/>
</dbReference>
<evidence type="ECO:0000256" key="2">
    <source>
        <dbReference type="ARBA" id="ARBA00022737"/>
    </source>
</evidence>
<dbReference type="PROSITE" id="PS51450">
    <property type="entry name" value="LRR"/>
    <property type="match status" value="2"/>
</dbReference>
<proteinExistence type="predicted"/>
<feature type="compositionally biased region" description="Polar residues" evidence="3">
    <location>
        <begin position="376"/>
        <end position="391"/>
    </location>
</feature>
<dbReference type="AlphaFoldDB" id="K3X7T1"/>
<name>K3X7T1_GLOUD</name>
<dbReference type="PANTHER" id="PTHR15454:SF56">
    <property type="entry name" value="PROTEIN PHOSPHATASE 1 REGULATORY SUBUNIT 7-RELATED"/>
    <property type="match status" value="1"/>
</dbReference>
<feature type="compositionally biased region" description="Basic and acidic residues" evidence="3">
    <location>
        <begin position="356"/>
        <end position="374"/>
    </location>
</feature>
<protein>
    <recommendedName>
        <fullName evidence="6">U2A'/phosphoprotein 32 family A C-terminal domain-containing protein</fullName>
    </recommendedName>
</protein>
<evidence type="ECO:0000256" key="1">
    <source>
        <dbReference type="ARBA" id="ARBA00022614"/>
    </source>
</evidence>
<accession>K3X7T1</accession>
<evidence type="ECO:0000313" key="5">
    <source>
        <dbReference type="Proteomes" id="UP000019132"/>
    </source>
</evidence>
<dbReference type="InterPro" id="IPR032675">
    <property type="entry name" value="LRR_dom_sf"/>
</dbReference>
<dbReference type="eggNOG" id="KOG0531">
    <property type="taxonomic scope" value="Eukaryota"/>
</dbReference>
<keyword evidence="5" id="KW-1185">Reference proteome</keyword>
<dbReference type="EnsemblProtists" id="PYU1_T013280">
    <property type="protein sequence ID" value="PYU1_T013280"/>
    <property type="gene ID" value="PYU1_G013251"/>
</dbReference>
<dbReference type="InParanoid" id="K3X7T1"/>
<dbReference type="Proteomes" id="UP000019132">
    <property type="component" value="Unassembled WGS sequence"/>
</dbReference>
<dbReference type="STRING" id="431595.K3X7T1"/>
<dbReference type="GO" id="GO:0005737">
    <property type="term" value="C:cytoplasm"/>
    <property type="evidence" value="ECO:0007669"/>
    <property type="project" value="TreeGrafter"/>
</dbReference>
<dbReference type="HOGENOM" id="CLU_059479_0_0_1"/>
<feature type="region of interest" description="Disordered" evidence="3">
    <location>
        <begin position="356"/>
        <end position="391"/>
    </location>
</feature>
<reference evidence="5" key="1">
    <citation type="journal article" date="2010" name="Genome Biol.">
        <title>Genome sequence of the necrotrophic plant pathogen Pythium ultimum reveals original pathogenicity mechanisms and effector repertoire.</title>
        <authorList>
            <person name="Levesque C.A."/>
            <person name="Brouwer H."/>
            <person name="Cano L."/>
            <person name="Hamilton J.P."/>
            <person name="Holt C."/>
            <person name="Huitema E."/>
            <person name="Raffaele S."/>
            <person name="Robideau G.P."/>
            <person name="Thines M."/>
            <person name="Win J."/>
            <person name="Zerillo M.M."/>
            <person name="Beakes G.W."/>
            <person name="Boore J.L."/>
            <person name="Busam D."/>
            <person name="Dumas B."/>
            <person name="Ferriera S."/>
            <person name="Fuerstenberg S.I."/>
            <person name="Gachon C.M."/>
            <person name="Gaulin E."/>
            <person name="Govers F."/>
            <person name="Grenville-Briggs L."/>
            <person name="Horner N."/>
            <person name="Hostetler J."/>
            <person name="Jiang R.H."/>
            <person name="Johnson J."/>
            <person name="Krajaejun T."/>
            <person name="Lin H."/>
            <person name="Meijer H.J."/>
            <person name="Moore B."/>
            <person name="Morris P."/>
            <person name="Phuntmart V."/>
            <person name="Puiu D."/>
            <person name="Shetty J."/>
            <person name="Stajich J.E."/>
            <person name="Tripathy S."/>
            <person name="Wawra S."/>
            <person name="van West P."/>
            <person name="Whitty B.R."/>
            <person name="Coutinho P.M."/>
            <person name="Henrissat B."/>
            <person name="Martin F."/>
            <person name="Thomas P.D."/>
            <person name="Tyler B.M."/>
            <person name="De Vries R.P."/>
            <person name="Kamoun S."/>
            <person name="Yandell M."/>
            <person name="Tisserat N."/>
            <person name="Buell C.R."/>
        </authorList>
    </citation>
    <scope>NUCLEOTIDE SEQUENCE</scope>
    <source>
        <strain evidence="5">DAOM:BR144</strain>
    </source>
</reference>
<dbReference type="OMA" id="NITKWPL"/>
<sequence>MDRFDLSRQDISSLTQVSDDIVRQVERGGDDEYALSFAQNRIIEVQDIGRFQHVGQLDLSSNKIVSLDGIQALQRLESINVSRNNLLSVDVLAKLPVLRVLNVSKNSIVQLDALKEHRELMVLDASFNNITKWPLFGAMNALESLDVSSNLLEAFSPTSVPLFFPENLCRLSISKNQIHEMCGIGSLGMHLPKLQSLNVEGNPAVTQLQRSGGKLEYLLANFFPSLTPNVEECSDPLARSKSEAFAVPRVTLVTMQQALQQGKEEMLVEFLRTGAVPQQSELPIPMARKAIVESTIEPNRFKVEELVPPAPPQPAIVSTAAHAATADVNDSNPALAVSSTALSKENKMKMWKRIQEERKAQQGKEKGRLQREMLAEQSSSQGLDQTRANAS</sequence>
<organism evidence="4 5">
    <name type="scientific">Globisporangium ultimum (strain ATCC 200006 / CBS 805.95 / DAOM BR144)</name>
    <name type="common">Pythium ultimum</name>
    <dbReference type="NCBI Taxonomy" id="431595"/>
    <lineage>
        <taxon>Eukaryota</taxon>
        <taxon>Sar</taxon>
        <taxon>Stramenopiles</taxon>
        <taxon>Oomycota</taxon>
        <taxon>Peronosporomycetes</taxon>
        <taxon>Pythiales</taxon>
        <taxon>Pythiaceae</taxon>
        <taxon>Globisporangium</taxon>
    </lineage>
</organism>
<dbReference type="SUPFAM" id="SSF52058">
    <property type="entry name" value="L domain-like"/>
    <property type="match status" value="1"/>
</dbReference>
<reference evidence="4" key="3">
    <citation type="submission" date="2015-02" db="UniProtKB">
        <authorList>
            <consortium name="EnsemblProtists"/>
        </authorList>
    </citation>
    <scope>IDENTIFICATION</scope>
    <source>
        <strain evidence="4">DAOM BR144</strain>
    </source>
</reference>
<dbReference type="EMBL" id="GL376627">
    <property type="status" value="NOT_ANNOTATED_CDS"/>
    <property type="molecule type" value="Genomic_DNA"/>
</dbReference>
<reference evidence="5" key="2">
    <citation type="submission" date="2010-04" db="EMBL/GenBank/DDBJ databases">
        <authorList>
            <person name="Buell R."/>
            <person name="Hamilton J."/>
            <person name="Hostetler J."/>
        </authorList>
    </citation>
    <scope>NUCLEOTIDE SEQUENCE [LARGE SCALE GENOMIC DNA]</scope>
    <source>
        <strain evidence="5">DAOM:BR144</strain>
    </source>
</reference>
<keyword evidence="1" id="KW-0433">Leucine-rich repeat</keyword>
<dbReference type="InterPro" id="IPR001611">
    <property type="entry name" value="Leu-rich_rpt"/>
</dbReference>
<dbReference type="Gene3D" id="3.80.10.10">
    <property type="entry name" value="Ribonuclease Inhibitor"/>
    <property type="match status" value="1"/>
</dbReference>
<evidence type="ECO:0000256" key="3">
    <source>
        <dbReference type="SAM" id="MobiDB-lite"/>
    </source>
</evidence>
<keyword evidence="2" id="KW-0677">Repeat</keyword>
<evidence type="ECO:0008006" key="6">
    <source>
        <dbReference type="Google" id="ProtNLM"/>
    </source>
</evidence>
<dbReference type="VEuPathDB" id="FungiDB:PYU1_G013251"/>
<evidence type="ECO:0000313" key="4">
    <source>
        <dbReference type="EnsemblProtists" id="PYU1_T013280"/>
    </source>
</evidence>